<reference evidence="4" key="1">
    <citation type="submission" date="2012-03" db="EMBL/GenBank/DDBJ databases">
        <title>Complete sequence of chromosome of Deinococcus peraridilitoris DSM 19664.</title>
        <authorList>
            <person name="Lucas S."/>
            <person name="Copeland A."/>
            <person name="Lapidus A."/>
            <person name="Glavina del Rio T."/>
            <person name="Dalin E."/>
            <person name="Tice H."/>
            <person name="Bruce D."/>
            <person name="Goodwin L."/>
            <person name="Pitluck S."/>
            <person name="Peters L."/>
            <person name="Mikhailova N."/>
            <person name="Lu M."/>
            <person name="Kyrpides N."/>
            <person name="Mavromatis K."/>
            <person name="Ivanova N."/>
            <person name="Brettin T."/>
            <person name="Detter J.C."/>
            <person name="Han C."/>
            <person name="Larimer F."/>
            <person name="Land M."/>
            <person name="Hauser L."/>
            <person name="Markowitz V."/>
            <person name="Cheng J.-F."/>
            <person name="Hugenholtz P."/>
            <person name="Woyke T."/>
            <person name="Wu D."/>
            <person name="Pukall R."/>
            <person name="Steenblock K."/>
            <person name="Brambilla E."/>
            <person name="Klenk H.-P."/>
            <person name="Eisen J.A."/>
        </authorList>
    </citation>
    <scope>NUCLEOTIDE SEQUENCE [LARGE SCALE GENOMIC DNA]</scope>
    <source>
        <strain evidence="4">DSM 19664 / LMG 22246 / CIP 109416 / KR-200</strain>
    </source>
</reference>
<keyword evidence="4" id="KW-1185">Reference proteome</keyword>
<dbReference type="GO" id="GO:0016779">
    <property type="term" value="F:nucleotidyltransferase activity"/>
    <property type="evidence" value="ECO:0007669"/>
    <property type="project" value="TreeGrafter"/>
</dbReference>
<protein>
    <recommendedName>
        <fullName evidence="2">MobA-like NTP transferase domain-containing protein</fullName>
    </recommendedName>
</protein>
<organism evidence="3 4">
    <name type="scientific">Deinococcus peraridilitoris (strain DSM 19664 / LMG 22246 / CIP 109416 / KR-200)</name>
    <dbReference type="NCBI Taxonomy" id="937777"/>
    <lineage>
        <taxon>Bacteria</taxon>
        <taxon>Thermotogati</taxon>
        <taxon>Deinococcota</taxon>
        <taxon>Deinococci</taxon>
        <taxon>Deinococcales</taxon>
        <taxon>Deinococcaceae</taxon>
        <taxon>Deinococcus</taxon>
    </lineage>
</organism>
<accession>L0A455</accession>
<dbReference type="InterPro" id="IPR025877">
    <property type="entry name" value="MobA-like_NTP_Trfase"/>
</dbReference>
<dbReference type="PANTHER" id="PTHR19136:SF81">
    <property type="entry name" value="MOLYBDENUM COFACTOR GUANYLYLTRANSFERASE"/>
    <property type="match status" value="1"/>
</dbReference>
<evidence type="ECO:0000256" key="1">
    <source>
        <dbReference type="ARBA" id="ARBA00022679"/>
    </source>
</evidence>
<dbReference type="STRING" id="937777.Deipe_2330"/>
<dbReference type="HOGENOM" id="CLU_071013_1_0_0"/>
<proteinExistence type="predicted"/>
<gene>
    <name evidence="3" type="ordered locus">Deipe_2330</name>
</gene>
<dbReference type="KEGG" id="dpd:Deipe_2330"/>
<dbReference type="eggNOG" id="COG2266">
    <property type="taxonomic scope" value="Bacteria"/>
</dbReference>
<dbReference type="RefSeq" id="WP_015236112.1">
    <property type="nucleotide sequence ID" value="NC_019793.1"/>
</dbReference>
<feature type="domain" description="MobA-like NTP transferase" evidence="2">
    <location>
        <begin position="6"/>
        <end position="139"/>
    </location>
</feature>
<evidence type="ECO:0000259" key="2">
    <source>
        <dbReference type="Pfam" id="PF12804"/>
    </source>
</evidence>
<keyword evidence="1" id="KW-0808">Transferase</keyword>
<dbReference type="PATRIC" id="fig|937777.3.peg.2332"/>
<evidence type="ECO:0000313" key="4">
    <source>
        <dbReference type="Proteomes" id="UP000010467"/>
    </source>
</evidence>
<dbReference type="Gene3D" id="3.90.550.10">
    <property type="entry name" value="Spore Coat Polysaccharide Biosynthesis Protein SpsA, Chain A"/>
    <property type="match status" value="1"/>
</dbReference>
<dbReference type="SUPFAM" id="SSF53448">
    <property type="entry name" value="Nucleotide-diphospho-sugar transferases"/>
    <property type="match status" value="1"/>
</dbReference>
<dbReference type="Proteomes" id="UP000010467">
    <property type="component" value="Chromosome"/>
</dbReference>
<dbReference type="AlphaFoldDB" id="L0A455"/>
<dbReference type="OrthoDB" id="159246at2"/>
<sequence>MQAWNAVVLGGGDARDPFPAAHGAGVKALIELAGKPMGQHVLEALHDSRRVARVVYVGPLNADMRALVDEVVPDSGSLLGNLEAGVRTLVASSTESARVLVVTADVPLMTGTMLRDVLSAAPEVALVYPIVRREVCEAAFPGGRRTYARLQDGTFTGGNVFLLDPALIERFLPKIRQLFAMRKRPVALAGLIGWSVLLKLLVGRLRVAELERRVGEILGVPVRALVTPHAAIGVDVDQEADLTLVRARLLPEKAQGKAEAD</sequence>
<dbReference type="InterPro" id="IPR029044">
    <property type="entry name" value="Nucleotide-diphossugar_trans"/>
</dbReference>
<dbReference type="EMBL" id="CP003382">
    <property type="protein sequence ID" value="AFZ67810.1"/>
    <property type="molecule type" value="Genomic_DNA"/>
</dbReference>
<evidence type="ECO:0000313" key="3">
    <source>
        <dbReference type="EMBL" id="AFZ67810.1"/>
    </source>
</evidence>
<name>L0A455_DEIPD</name>
<dbReference type="PANTHER" id="PTHR19136">
    <property type="entry name" value="MOLYBDENUM COFACTOR GUANYLYLTRANSFERASE"/>
    <property type="match status" value="1"/>
</dbReference>
<dbReference type="Pfam" id="PF12804">
    <property type="entry name" value="NTP_transf_3"/>
    <property type="match status" value="1"/>
</dbReference>